<protein>
    <submittedName>
        <fullName evidence="1">Uncharacterized protein</fullName>
    </submittedName>
</protein>
<organism evidence="1 2">
    <name type="scientific">[Myrmecia] bisecta</name>
    <dbReference type="NCBI Taxonomy" id="41462"/>
    <lineage>
        <taxon>Eukaryota</taxon>
        <taxon>Viridiplantae</taxon>
        <taxon>Chlorophyta</taxon>
        <taxon>core chlorophytes</taxon>
        <taxon>Trebouxiophyceae</taxon>
        <taxon>Trebouxiales</taxon>
        <taxon>Trebouxiaceae</taxon>
        <taxon>Myrmecia</taxon>
    </lineage>
</organism>
<proteinExistence type="predicted"/>
<evidence type="ECO:0000313" key="1">
    <source>
        <dbReference type="EMBL" id="KAK9829437.1"/>
    </source>
</evidence>
<dbReference type="PANTHER" id="PTHR36337:SF1">
    <property type="entry name" value="OBSCURIN-LIKE PROTEIN"/>
    <property type="match status" value="1"/>
</dbReference>
<gene>
    <name evidence="1" type="ORF">WJX72_005867</name>
</gene>
<reference evidence="1 2" key="1">
    <citation type="journal article" date="2024" name="Nat. Commun.">
        <title>Phylogenomics reveals the evolutionary origins of lichenization in chlorophyte algae.</title>
        <authorList>
            <person name="Puginier C."/>
            <person name="Libourel C."/>
            <person name="Otte J."/>
            <person name="Skaloud P."/>
            <person name="Haon M."/>
            <person name="Grisel S."/>
            <person name="Petersen M."/>
            <person name="Berrin J.G."/>
            <person name="Delaux P.M."/>
            <person name="Dal Grande F."/>
            <person name="Keller J."/>
        </authorList>
    </citation>
    <scope>NUCLEOTIDE SEQUENCE [LARGE SCALE GENOMIC DNA]</scope>
    <source>
        <strain evidence="1 2">SAG 2043</strain>
    </source>
</reference>
<dbReference type="PANTHER" id="PTHR36337">
    <property type="entry name" value="OBSCURIN-LIKE PROTEIN"/>
    <property type="match status" value="1"/>
</dbReference>
<evidence type="ECO:0000313" key="2">
    <source>
        <dbReference type="Proteomes" id="UP001489004"/>
    </source>
</evidence>
<dbReference type="EMBL" id="JALJOR010000001">
    <property type="protein sequence ID" value="KAK9829437.1"/>
    <property type="molecule type" value="Genomic_DNA"/>
</dbReference>
<accession>A0AAW1R749</accession>
<sequence length="670" mass="71001">MNTPVALQNSWKQLQAASPPAQVLGALEHLVANRQAIGRFSAENVQVLVELLVQPPGQHAEDIQACALALLARWARQLSATYAVHRGQPGTGPAGASAAPNPGREEYCAAVCHVLQHHRMQWSVRQQWQEVVAGVGHLMAALQGHGGAVMWLLASVLTLWSPLASPFPLSSSLLASNASIIISVGKAVAPQLDDMLPLFPAMRQVGQAMLQGTNLSTASQQGAALGEVFAAALEAPLMQERAAAVLAAGGLLAGLSRGPAQLPEGDACLAQLDMLLTHACHQADATAQQNSTAAGDHQQFELAGLWRDAAAAACMETFQVCRRPQPTSLDAQEAAQDSVQLWAIGLHNAYRDYALGTAPAWLGAVDSAAVRQVLDKVFMAAVLLLTSFWEAATAAPARQRDLHTRGSLQRSNESPLLAVKILYTLAHLHFCRMRLSAVSVLLKSVLAAVADDVQASEALLLRLPCYADCIAPSSVASGQATWAVDAVLATRVHFLMGMLVPCIACLPQGRAVELAIPLVLLYLLYPQAPVATAAHNLFCAILQHAQQKEELVPLYIRRSLDGYPQVTPIAGLAELLREDAGSKAGLNLLRILAGALLHIDYQLLPDARELVASVVLSAPAPTRPEACAIVHDVVVSSDSYTSKVSTARWFQRLAAACERGAGPALHDMAA</sequence>
<dbReference type="Proteomes" id="UP001489004">
    <property type="component" value="Unassembled WGS sequence"/>
</dbReference>
<name>A0AAW1R749_9CHLO</name>
<comment type="caution">
    <text evidence="1">The sequence shown here is derived from an EMBL/GenBank/DDBJ whole genome shotgun (WGS) entry which is preliminary data.</text>
</comment>
<dbReference type="AlphaFoldDB" id="A0AAW1R749"/>
<keyword evidence="2" id="KW-1185">Reference proteome</keyword>